<keyword evidence="5" id="KW-1185">Reference proteome</keyword>
<keyword evidence="1" id="KW-0812">Transmembrane</keyword>
<name>A0A6I4SUR5_9SPHN</name>
<reference evidence="4 5" key="1">
    <citation type="submission" date="2019-12" db="EMBL/GenBank/DDBJ databases">
        <title>Genomic-based taxomic classification of the family Erythrobacteraceae.</title>
        <authorList>
            <person name="Xu L."/>
        </authorList>
    </citation>
    <scope>NUCLEOTIDE SEQUENCE [LARGE SCALE GENOMIC DNA]</scope>
    <source>
        <strain evidence="4 5">MCCC 1K01500</strain>
    </source>
</reference>
<sequence>MSLLADYNLPFAIAFGAMLLLSLMQIIGVGDLFDLDADLDIDADLDSSVDLDGGASIMGGITTLLGLGRVPFLIWLVVFLFLFASIGVSIQSLAGGLLGAPLDTLLASAIALGVTVPVTSVLVRPLGHILPQDETTAVGIDSLVGRRATVTMGHARQGYPARARVHDRHGQTHYVMVEPHEAGGEIIEGDEVLLVRREGQTFFGIPLAERKLAPVN</sequence>
<dbReference type="Pfam" id="PF07290">
    <property type="entry name" value="YqiJ_OB"/>
    <property type="match status" value="1"/>
</dbReference>
<dbReference type="Proteomes" id="UP000433652">
    <property type="component" value="Unassembled WGS sequence"/>
</dbReference>
<feature type="domain" description="Inner membrane protein YqiJ OB-fold" evidence="2">
    <location>
        <begin position="142"/>
        <end position="205"/>
    </location>
</feature>
<evidence type="ECO:0000256" key="1">
    <source>
        <dbReference type="SAM" id="Phobius"/>
    </source>
</evidence>
<feature type="transmembrane region" description="Helical" evidence="1">
    <location>
        <begin position="105"/>
        <end position="123"/>
    </location>
</feature>
<accession>A0A6I4SUR5</accession>
<keyword evidence="1" id="KW-1133">Transmembrane helix</keyword>
<feature type="transmembrane region" description="Helical" evidence="1">
    <location>
        <begin position="7"/>
        <end position="27"/>
    </location>
</feature>
<dbReference type="Pfam" id="PF21001">
    <property type="entry name" value="YqiJ_N"/>
    <property type="match status" value="1"/>
</dbReference>
<dbReference type="OrthoDB" id="7207054at2"/>
<feature type="transmembrane region" description="Helical" evidence="1">
    <location>
        <begin position="72"/>
        <end position="93"/>
    </location>
</feature>
<feature type="domain" description="Inner membrane protein YqiJ N-terminal" evidence="3">
    <location>
        <begin position="8"/>
        <end position="119"/>
    </location>
</feature>
<keyword evidence="1" id="KW-0472">Membrane</keyword>
<dbReference type="InterPro" id="IPR010840">
    <property type="entry name" value="YqiJ_OB"/>
</dbReference>
<proteinExistence type="predicted"/>
<organism evidence="4 5">
    <name type="scientific">Croceibacterium salegens</name>
    <dbReference type="NCBI Taxonomy" id="1737568"/>
    <lineage>
        <taxon>Bacteria</taxon>
        <taxon>Pseudomonadati</taxon>
        <taxon>Pseudomonadota</taxon>
        <taxon>Alphaproteobacteria</taxon>
        <taxon>Sphingomonadales</taxon>
        <taxon>Erythrobacteraceae</taxon>
        <taxon>Croceibacterium</taxon>
    </lineage>
</organism>
<dbReference type="EMBL" id="WTYM01000033">
    <property type="protein sequence ID" value="MXO59208.1"/>
    <property type="molecule type" value="Genomic_DNA"/>
</dbReference>
<dbReference type="InterPro" id="IPR048376">
    <property type="entry name" value="YqiJ_N"/>
</dbReference>
<gene>
    <name evidence="4" type="ORF">GRI89_06610</name>
</gene>
<evidence type="ECO:0000259" key="3">
    <source>
        <dbReference type="Pfam" id="PF21001"/>
    </source>
</evidence>
<comment type="caution">
    <text evidence="4">The sequence shown here is derived from an EMBL/GenBank/DDBJ whole genome shotgun (WGS) entry which is preliminary data.</text>
</comment>
<evidence type="ECO:0000313" key="4">
    <source>
        <dbReference type="EMBL" id="MXO59208.1"/>
    </source>
</evidence>
<evidence type="ECO:0000259" key="2">
    <source>
        <dbReference type="Pfam" id="PF07290"/>
    </source>
</evidence>
<dbReference type="AlphaFoldDB" id="A0A6I4SUR5"/>
<dbReference type="RefSeq" id="WP_159793406.1">
    <property type="nucleotide sequence ID" value="NZ_WTYM01000033.1"/>
</dbReference>
<protein>
    <submittedName>
        <fullName evidence="4">DUF1449 family protein</fullName>
    </submittedName>
</protein>
<evidence type="ECO:0000313" key="5">
    <source>
        <dbReference type="Proteomes" id="UP000433652"/>
    </source>
</evidence>